<sequence>MGFGMCSRIEGSAALPGTVPMSSSHDAAAPARSGLVVLALLLVYVVWGSTYLAIRFALEGGAQPLTMVSGARFIVAGSVLYSVLRWRGVAAPTRAQWKNVALMGAALLLLGNGMVVLAERSVSSGLAATAVASVPLWMALFGALRGQHASGGEWLGIVIGFVGVVWLNAGSSLTATPVGLVLLLIAPIGWAFGSVWSRGRDLPSPFMTAAGQMVCGGVLLVSTGLLIGERPQVWPSPQGLLAVAYLCVFGSIVAFTAYVWLLHHVRPALAGSYAYVNPVIAVSLGAWLGHERFSAQDIGAMAVILAGVLVVTFAKARR</sequence>
<gene>
    <name evidence="8" type="ordered locus">XCV4094</name>
</gene>
<feature type="transmembrane region" description="Helical" evidence="6">
    <location>
        <begin position="151"/>
        <end position="169"/>
    </location>
</feature>
<dbReference type="PANTHER" id="PTHR32322:SF2">
    <property type="entry name" value="EAMA DOMAIN-CONTAINING PROTEIN"/>
    <property type="match status" value="1"/>
</dbReference>
<dbReference type="AlphaFoldDB" id="Q3BN38"/>
<proteinExistence type="inferred from homology"/>
<feature type="transmembrane region" description="Helical" evidence="6">
    <location>
        <begin position="240"/>
        <end position="261"/>
    </location>
</feature>
<feature type="transmembrane region" description="Helical" evidence="6">
    <location>
        <begin position="35"/>
        <end position="58"/>
    </location>
</feature>
<keyword evidence="5 6" id="KW-0472">Membrane</keyword>
<evidence type="ECO:0000259" key="7">
    <source>
        <dbReference type="Pfam" id="PF00892"/>
    </source>
</evidence>
<feature type="transmembrane region" description="Helical" evidence="6">
    <location>
        <begin position="70"/>
        <end position="88"/>
    </location>
</feature>
<reference evidence="8 9" key="1">
    <citation type="journal article" date="2005" name="J. Bacteriol.">
        <title>Insights into genome plasticity and pathogenicity of the plant pathogenic Bacterium Xanthomonas campestris pv. vesicatoria revealed by the complete genome sequence.</title>
        <authorList>
            <person name="Thieme F."/>
            <person name="Koebnik R."/>
            <person name="Bekel T."/>
            <person name="Berger C."/>
            <person name="Boch J."/>
            <person name="Buettner D."/>
            <person name="Caldana C."/>
            <person name="Gaigalat L."/>
            <person name="Goesmann A."/>
            <person name="Kay S."/>
            <person name="Kirchner O."/>
            <person name="Lanz C."/>
            <person name="Linke B."/>
            <person name="McHardy A.C."/>
            <person name="Meyer F."/>
            <person name="Mittenhuber G."/>
            <person name="Nies D.H."/>
            <person name="Niesbach-Kloesgen U."/>
            <person name="Patschkowski T."/>
            <person name="Rueckert C."/>
            <person name="Rupp O."/>
            <person name="Schneicker S."/>
            <person name="Schuster S.C."/>
            <person name="Vorhoelter F.J."/>
            <person name="Weber E."/>
            <person name="Puehler A."/>
            <person name="Bonas U."/>
            <person name="Bartels D."/>
            <person name="Kaiser O."/>
        </authorList>
    </citation>
    <scope>NUCLEOTIDE SEQUENCE [LARGE SCALE GENOMIC DNA]</scope>
    <source>
        <strain evidence="8 9">85-10</strain>
    </source>
</reference>
<dbReference type="InterPro" id="IPR050638">
    <property type="entry name" value="AA-Vitamin_Transporters"/>
</dbReference>
<evidence type="ECO:0000256" key="6">
    <source>
        <dbReference type="SAM" id="Phobius"/>
    </source>
</evidence>
<dbReference type="PANTHER" id="PTHR32322">
    <property type="entry name" value="INNER MEMBRANE TRANSPORTER"/>
    <property type="match status" value="1"/>
</dbReference>
<feature type="transmembrane region" description="Helical" evidence="6">
    <location>
        <begin position="124"/>
        <end position="144"/>
    </location>
</feature>
<comment type="similarity">
    <text evidence="2">Belongs to the EamA transporter family.</text>
</comment>
<feature type="transmembrane region" description="Helical" evidence="6">
    <location>
        <begin position="100"/>
        <end position="118"/>
    </location>
</feature>
<evidence type="ECO:0000256" key="5">
    <source>
        <dbReference type="ARBA" id="ARBA00023136"/>
    </source>
</evidence>
<evidence type="ECO:0000256" key="2">
    <source>
        <dbReference type="ARBA" id="ARBA00007362"/>
    </source>
</evidence>
<feature type="domain" description="EamA" evidence="7">
    <location>
        <begin position="36"/>
        <end position="168"/>
    </location>
</feature>
<keyword evidence="3 6" id="KW-0812">Transmembrane</keyword>
<comment type="subcellular location">
    <subcellularLocation>
        <location evidence="1">Membrane</location>
        <topology evidence="1">Multi-pass membrane protein</topology>
    </subcellularLocation>
</comment>
<feature type="domain" description="EamA" evidence="7">
    <location>
        <begin position="179"/>
        <end position="312"/>
    </location>
</feature>
<feature type="transmembrane region" description="Helical" evidence="6">
    <location>
        <begin position="209"/>
        <end position="228"/>
    </location>
</feature>
<dbReference type="STRING" id="456327.BJD11_24970"/>
<evidence type="ECO:0000256" key="3">
    <source>
        <dbReference type="ARBA" id="ARBA00022692"/>
    </source>
</evidence>
<dbReference type="InterPro" id="IPR000620">
    <property type="entry name" value="EamA_dom"/>
</dbReference>
<dbReference type="KEGG" id="xcv:XCV4094"/>
<dbReference type="EMBL" id="AM039952">
    <property type="protein sequence ID" value="CAJ25825.1"/>
    <property type="molecule type" value="Genomic_DNA"/>
</dbReference>
<dbReference type="Proteomes" id="UP000007069">
    <property type="component" value="Chromosome"/>
</dbReference>
<evidence type="ECO:0000313" key="8">
    <source>
        <dbReference type="EMBL" id="CAJ25825.1"/>
    </source>
</evidence>
<dbReference type="NCBIfam" id="NF008432">
    <property type="entry name" value="PRK11272.1"/>
    <property type="match status" value="1"/>
</dbReference>
<organism evidence="9">
    <name type="scientific">Xanthomonas euvesicatoria pv. vesicatoria (strain 85-10)</name>
    <name type="common">Xanthomonas campestris pv. vesicatoria</name>
    <dbReference type="NCBI Taxonomy" id="316273"/>
    <lineage>
        <taxon>Bacteria</taxon>
        <taxon>Pseudomonadati</taxon>
        <taxon>Pseudomonadota</taxon>
        <taxon>Gammaproteobacteria</taxon>
        <taxon>Lysobacterales</taxon>
        <taxon>Lysobacteraceae</taxon>
        <taxon>Xanthomonas</taxon>
    </lineage>
</organism>
<accession>Q3BN38</accession>
<dbReference type="GO" id="GO:0016020">
    <property type="term" value="C:membrane"/>
    <property type="evidence" value="ECO:0007669"/>
    <property type="project" value="UniProtKB-SubCell"/>
</dbReference>
<evidence type="ECO:0000256" key="4">
    <source>
        <dbReference type="ARBA" id="ARBA00022989"/>
    </source>
</evidence>
<protein>
    <submittedName>
        <fullName evidence="8">Drug/metabolite transporter superfamily protein</fullName>
    </submittedName>
</protein>
<dbReference type="InterPro" id="IPR037185">
    <property type="entry name" value="EmrE-like"/>
</dbReference>
<feature type="transmembrane region" description="Helical" evidence="6">
    <location>
        <begin position="268"/>
        <end position="288"/>
    </location>
</feature>
<dbReference type="HOGENOM" id="CLU_033863_5_1_6"/>
<dbReference type="SUPFAM" id="SSF103481">
    <property type="entry name" value="Multidrug resistance efflux transporter EmrE"/>
    <property type="match status" value="2"/>
</dbReference>
<evidence type="ECO:0000313" key="9">
    <source>
        <dbReference type="Proteomes" id="UP000007069"/>
    </source>
</evidence>
<keyword evidence="4 6" id="KW-1133">Transmembrane helix</keyword>
<name>Q3BN38_XANE5</name>
<feature type="transmembrane region" description="Helical" evidence="6">
    <location>
        <begin position="294"/>
        <end position="314"/>
    </location>
</feature>
<feature type="transmembrane region" description="Helical" evidence="6">
    <location>
        <begin position="175"/>
        <end position="197"/>
    </location>
</feature>
<evidence type="ECO:0000256" key="1">
    <source>
        <dbReference type="ARBA" id="ARBA00004141"/>
    </source>
</evidence>
<dbReference type="eggNOG" id="COG0697">
    <property type="taxonomic scope" value="Bacteria"/>
</dbReference>
<dbReference type="Pfam" id="PF00892">
    <property type="entry name" value="EamA"/>
    <property type="match status" value="2"/>
</dbReference>